<name>A0A6V7W6E0_MELEN</name>
<sequence length="76" mass="8548">MENFITDPPSTGLNDFNEESEMSNKQTHESTNKALIEMSTSSAPPAELRTTKALPQLNDSNEFAEDDRILFPSIFR</sequence>
<evidence type="ECO:0000313" key="3">
    <source>
        <dbReference type="Proteomes" id="UP000580250"/>
    </source>
</evidence>
<organism evidence="2 3">
    <name type="scientific">Meloidogyne enterolobii</name>
    <name type="common">Root-knot nematode worm</name>
    <name type="synonym">Meloidogyne mayaguensis</name>
    <dbReference type="NCBI Taxonomy" id="390850"/>
    <lineage>
        <taxon>Eukaryota</taxon>
        <taxon>Metazoa</taxon>
        <taxon>Ecdysozoa</taxon>
        <taxon>Nematoda</taxon>
        <taxon>Chromadorea</taxon>
        <taxon>Rhabditida</taxon>
        <taxon>Tylenchina</taxon>
        <taxon>Tylenchomorpha</taxon>
        <taxon>Tylenchoidea</taxon>
        <taxon>Meloidogynidae</taxon>
        <taxon>Meloidogyninae</taxon>
        <taxon>Meloidogyne</taxon>
    </lineage>
</organism>
<protein>
    <submittedName>
        <fullName evidence="2">Uncharacterized protein</fullName>
    </submittedName>
</protein>
<dbReference type="AlphaFoldDB" id="A0A6V7W6E0"/>
<dbReference type="EMBL" id="CAJEWN010000442">
    <property type="protein sequence ID" value="CAD2182733.1"/>
    <property type="molecule type" value="Genomic_DNA"/>
</dbReference>
<dbReference type="Proteomes" id="UP000580250">
    <property type="component" value="Unassembled WGS sequence"/>
</dbReference>
<accession>A0A6V7W6E0</accession>
<comment type="caution">
    <text evidence="2">The sequence shown here is derived from an EMBL/GenBank/DDBJ whole genome shotgun (WGS) entry which is preliminary data.</text>
</comment>
<proteinExistence type="predicted"/>
<evidence type="ECO:0000256" key="1">
    <source>
        <dbReference type="SAM" id="MobiDB-lite"/>
    </source>
</evidence>
<gene>
    <name evidence="2" type="ORF">MENT_LOCUS34977</name>
</gene>
<evidence type="ECO:0000313" key="2">
    <source>
        <dbReference type="EMBL" id="CAD2182733.1"/>
    </source>
</evidence>
<feature type="region of interest" description="Disordered" evidence="1">
    <location>
        <begin position="1"/>
        <end position="63"/>
    </location>
</feature>
<reference evidence="2 3" key="1">
    <citation type="submission" date="2020-08" db="EMBL/GenBank/DDBJ databases">
        <authorList>
            <person name="Koutsovoulos G."/>
            <person name="Danchin GJ E."/>
        </authorList>
    </citation>
    <scope>NUCLEOTIDE SEQUENCE [LARGE SCALE GENOMIC DNA]</scope>
</reference>